<organism evidence="8 9">
    <name type="scientific">Blastopirellula marina</name>
    <dbReference type="NCBI Taxonomy" id="124"/>
    <lineage>
        <taxon>Bacteria</taxon>
        <taxon>Pseudomonadati</taxon>
        <taxon>Planctomycetota</taxon>
        <taxon>Planctomycetia</taxon>
        <taxon>Pirellulales</taxon>
        <taxon>Pirellulaceae</taxon>
        <taxon>Blastopirellula</taxon>
    </lineage>
</organism>
<dbReference type="RefSeq" id="WP_105338251.1">
    <property type="nucleotide sequence ID" value="NZ_PUHZ01000024.1"/>
</dbReference>
<sequence length="202" mass="21549">MYFELLFGEFLLLIATIDPIGTLSIFVGVTRHSKKEDRPRIALKATLIGGAVLLAFLVLGQFVLGALDIRLESFQLAGGVILFLLGLQMVFGVGPAVEPPKPEAGHDVAVFPLALPSIASPGSILAIVILTDNHRYTILEQGVTALILALVLGLTYVLMLLANPIHRLIGDTGGMIIVKVMGLLLCALATENCIDALQKIWS</sequence>
<dbReference type="AlphaFoldDB" id="A0A2S8GF23"/>
<feature type="transmembrane region" description="Helical" evidence="7">
    <location>
        <begin position="109"/>
        <end position="130"/>
    </location>
</feature>
<dbReference type="NCBIfam" id="TIGR00427">
    <property type="entry name" value="NAAT family transporter"/>
    <property type="match status" value="1"/>
</dbReference>
<dbReference type="PANTHER" id="PTHR33508:SF1">
    <property type="entry name" value="UPF0056 MEMBRANE PROTEIN YHCE"/>
    <property type="match status" value="1"/>
</dbReference>
<comment type="similarity">
    <text evidence="2 7">Belongs to the UPF0056 (MarC) family.</text>
</comment>
<feature type="transmembrane region" description="Helical" evidence="7">
    <location>
        <begin position="142"/>
        <end position="161"/>
    </location>
</feature>
<dbReference type="InterPro" id="IPR002771">
    <property type="entry name" value="Multi_antbiot-R_MarC"/>
</dbReference>
<comment type="subcellular location">
    <subcellularLocation>
        <location evidence="1 7">Cell membrane</location>
        <topology evidence="1 7">Multi-pass membrane protein</topology>
    </subcellularLocation>
</comment>
<feature type="transmembrane region" description="Helical" evidence="7">
    <location>
        <begin position="76"/>
        <end position="97"/>
    </location>
</feature>
<dbReference type="Pfam" id="PF01914">
    <property type="entry name" value="MarC"/>
    <property type="match status" value="1"/>
</dbReference>
<gene>
    <name evidence="8" type="ORF">C5Y93_25320</name>
</gene>
<evidence type="ECO:0000256" key="5">
    <source>
        <dbReference type="ARBA" id="ARBA00022989"/>
    </source>
</evidence>
<keyword evidence="6 7" id="KW-0472">Membrane</keyword>
<keyword evidence="4 7" id="KW-0812">Transmembrane</keyword>
<evidence type="ECO:0000256" key="6">
    <source>
        <dbReference type="ARBA" id="ARBA00023136"/>
    </source>
</evidence>
<dbReference type="Proteomes" id="UP000237819">
    <property type="component" value="Unassembled WGS sequence"/>
</dbReference>
<evidence type="ECO:0000256" key="4">
    <source>
        <dbReference type="ARBA" id="ARBA00022692"/>
    </source>
</evidence>
<name>A0A2S8GF23_9BACT</name>
<accession>A0A2S8GF23</accession>
<proteinExistence type="inferred from homology"/>
<feature type="transmembrane region" description="Helical" evidence="7">
    <location>
        <begin position="41"/>
        <end position="64"/>
    </location>
</feature>
<protein>
    <recommendedName>
        <fullName evidence="7">UPF0056 membrane protein</fullName>
    </recommendedName>
</protein>
<keyword evidence="5 7" id="KW-1133">Transmembrane helix</keyword>
<keyword evidence="3" id="KW-1003">Cell membrane</keyword>
<evidence type="ECO:0000313" key="9">
    <source>
        <dbReference type="Proteomes" id="UP000237819"/>
    </source>
</evidence>
<dbReference type="OrthoDB" id="21094at2"/>
<dbReference type="EMBL" id="PUHZ01000024">
    <property type="protein sequence ID" value="PQO43039.1"/>
    <property type="molecule type" value="Genomic_DNA"/>
</dbReference>
<evidence type="ECO:0000256" key="7">
    <source>
        <dbReference type="RuleBase" id="RU362048"/>
    </source>
</evidence>
<feature type="transmembrane region" description="Helical" evidence="7">
    <location>
        <begin position="168"/>
        <end position="190"/>
    </location>
</feature>
<feature type="transmembrane region" description="Helical" evidence="7">
    <location>
        <begin position="6"/>
        <end position="29"/>
    </location>
</feature>
<dbReference type="PANTHER" id="PTHR33508">
    <property type="entry name" value="UPF0056 MEMBRANE PROTEIN YHCE"/>
    <property type="match status" value="1"/>
</dbReference>
<evidence type="ECO:0000256" key="1">
    <source>
        <dbReference type="ARBA" id="ARBA00004651"/>
    </source>
</evidence>
<evidence type="ECO:0000313" key="8">
    <source>
        <dbReference type="EMBL" id="PQO43039.1"/>
    </source>
</evidence>
<comment type="caution">
    <text evidence="8">The sequence shown here is derived from an EMBL/GenBank/DDBJ whole genome shotgun (WGS) entry which is preliminary data.</text>
</comment>
<dbReference type="GO" id="GO:0005886">
    <property type="term" value="C:plasma membrane"/>
    <property type="evidence" value="ECO:0007669"/>
    <property type="project" value="UniProtKB-SubCell"/>
</dbReference>
<reference evidence="8 9" key="1">
    <citation type="submission" date="2018-02" db="EMBL/GenBank/DDBJ databases">
        <title>Comparative genomes isolates from brazilian mangrove.</title>
        <authorList>
            <person name="Araujo J.E."/>
            <person name="Taketani R.G."/>
            <person name="Silva M.C.P."/>
            <person name="Loureco M.V."/>
            <person name="Andreote F.D."/>
        </authorList>
    </citation>
    <scope>NUCLEOTIDE SEQUENCE [LARGE SCALE GENOMIC DNA]</scope>
    <source>
        <strain evidence="8 9">Nap-Phe MGV</strain>
    </source>
</reference>
<evidence type="ECO:0000256" key="3">
    <source>
        <dbReference type="ARBA" id="ARBA00022475"/>
    </source>
</evidence>
<evidence type="ECO:0000256" key="2">
    <source>
        <dbReference type="ARBA" id="ARBA00009784"/>
    </source>
</evidence>